<evidence type="ECO:0000313" key="2">
    <source>
        <dbReference type="Proteomes" id="UP000239649"/>
    </source>
</evidence>
<reference evidence="1 2" key="1">
    <citation type="journal article" date="2018" name="Plant J.">
        <title>Genome sequences of Chlorella sorokiniana UTEX 1602 and Micractinium conductrix SAG 241.80: implications to maltose excretion by a green alga.</title>
        <authorList>
            <person name="Arriola M.B."/>
            <person name="Velmurugan N."/>
            <person name="Zhang Y."/>
            <person name="Plunkett M.H."/>
            <person name="Hondzo H."/>
            <person name="Barney B.M."/>
        </authorList>
    </citation>
    <scope>NUCLEOTIDE SEQUENCE [LARGE SCALE GENOMIC DNA]</scope>
    <source>
        <strain evidence="1 2">SAG 241.80</strain>
    </source>
</reference>
<comment type="caution">
    <text evidence="1">The sequence shown here is derived from an EMBL/GenBank/DDBJ whole genome shotgun (WGS) entry which is preliminary data.</text>
</comment>
<dbReference type="OrthoDB" id="10394673at2759"/>
<dbReference type="AlphaFoldDB" id="A0A2P6V189"/>
<gene>
    <name evidence="1" type="ORF">C2E20_8524</name>
</gene>
<dbReference type="Gene3D" id="3.10.450.40">
    <property type="match status" value="1"/>
</dbReference>
<accession>A0A2P6V189</accession>
<organism evidence="1 2">
    <name type="scientific">Micractinium conductrix</name>
    <dbReference type="NCBI Taxonomy" id="554055"/>
    <lineage>
        <taxon>Eukaryota</taxon>
        <taxon>Viridiplantae</taxon>
        <taxon>Chlorophyta</taxon>
        <taxon>core chlorophytes</taxon>
        <taxon>Trebouxiophyceae</taxon>
        <taxon>Chlorellales</taxon>
        <taxon>Chlorellaceae</taxon>
        <taxon>Chlorella clade</taxon>
        <taxon>Micractinium</taxon>
    </lineage>
</organism>
<protein>
    <submittedName>
        <fullName evidence="1">Uncharacterized protein</fullName>
    </submittedName>
</protein>
<dbReference type="EMBL" id="LHPF02000046">
    <property type="protein sequence ID" value="PSC67859.1"/>
    <property type="molecule type" value="Genomic_DNA"/>
</dbReference>
<keyword evidence="2" id="KW-1185">Reference proteome</keyword>
<proteinExistence type="predicted"/>
<name>A0A2P6V189_9CHLO</name>
<dbReference type="Proteomes" id="UP000239649">
    <property type="component" value="Unassembled WGS sequence"/>
</dbReference>
<sequence>MRALQRRLLGEGEEVAVPPDSPHFKLIQAVFRLHPHYAQKAQEPITSFFVVRNPFVLGGRGCEFQYEDQRGVRDDFSLLKCTRPPLQPTSRLQLLEACAHEVEPQLRAAAVAAVAAQQWRQQEYGDGGDGGGGDAPLCCRCGSDFKVAVSYSGWPLSKLMHAFRESDAPSRAPVRFAVHPHTRQAVFSGAPADAAWAAAWRAYHQRHARLELLCKCCAGAQADARRARRWEAQHAGMRNMHVTRI</sequence>
<evidence type="ECO:0000313" key="1">
    <source>
        <dbReference type="EMBL" id="PSC67859.1"/>
    </source>
</evidence>